<evidence type="ECO:0000259" key="1">
    <source>
        <dbReference type="PROSITE" id="PS50126"/>
    </source>
</evidence>
<reference evidence="2 3" key="1">
    <citation type="journal article" date="2019" name="Int. J. Syst. Evol. Microbiol.">
        <title>The Global Catalogue of Microorganisms (GCM) 10K type strain sequencing project: providing services to taxonomists for standard genome sequencing and annotation.</title>
        <authorList>
            <consortium name="The Broad Institute Genomics Platform"/>
            <consortium name="The Broad Institute Genome Sequencing Center for Infectious Disease"/>
            <person name="Wu L."/>
            <person name="Ma J."/>
        </authorList>
    </citation>
    <scope>NUCLEOTIDE SEQUENCE [LARGE SCALE GENOMIC DNA]</scope>
    <source>
        <strain evidence="2 3">JCM 12662</strain>
    </source>
</reference>
<dbReference type="EMBL" id="BAAACW010000007">
    <property type="protein sequence ID" value="GAA0351299.1"/>
    <property type="molecule type" value="Genomic_DNA"/>
</dbReference>
<dbReference type="Proteomes" id="UP001501166">
    <property type="component" value="Unassembled WGS sequence"/>
</dbReference>
<dbReference type="PROSITE" id="PS50126">
    <property type="entry name" value="S1"/>
    <property type="match status" value="1"/>
</dbReference>
<accession>A0ABN0X0K4</accession>
<dbReference type="InterPro" id="IPR003029">
    <property type="entry name" value="S1_domain"/>
</dbReference>
<sequence>MVYKIGQKVRGKVTGIQPYGVFVSIDEETQGLIHISELKHGYIKNITDVVNKGDEVEVVIMDIDEYSKKISLSLRSLQKPKYHPFANRRNISRYGKKTGVGFKSIDKKMPKWVDQALKEIEAMKHNNID</sequence>
<dbReference type="Pfam" id="PF00575">
    <property type="entry name" value="S1"/>
    <property type="match status" value="1"/>
</dbReference>
<dbReference type="PANTHER" id="PTHR10724:SF10">
    <property type="entry name" value="S1 RNA-BINDING DOMAIN-CONTAINING PROTEIN 1"/>
    <property type="match status" value="1"/>
</dbReference>
<keyword evidence="3" id="KW-1185">Reference proteome</keyword>
<name>A0ABN0X0K4_9LACT</name>
<dbReference type="SUPFAM" id="SSF50249">
    <property type="entry name" value="Nucleic acid-binding proteins"/>
    <property type="match status" value="1"/>
</dbReference>
<dbReference type="PANTHER" id="PTHR10724">
    <property type="entry name" value="30S RIBOSOMAL PROTEIN S1"/>
    <property type="match status" value="1"/>
</dbReference>
<dbReference type="InterPro" id="IPR012340">
    <property type="entry name" value="NA-bd_OB-fold"/>
</dbReference>
<evidence type="ECO:0000313" key="3">
    <source>
        <dbReference type="Proteomes" id="UP001501166"/>
    </source>
</evidence>
<comment type="caution">
    <text evidence="2">The sequence shown here is derived from an EMBL/GenBank/DDBJ whole genome shotgun (WGS) entry which is preliminary data.</text>
</comment>
<feature type="domain" description="S1 motif" evidence="1">
    <location>
        <begin position="6"/>
        <end position="75"/>
    </location>
</feature>
<organism evidence="2 3">
    <name type="scientific">Alkalibacterium iburiense</name>
    <dbReference type="NCBI Taxonomy" id="290589"/>
    <lineage>
        <taxon>Bacteria</taxon>
        <taxon>Bacillati</taxon>
        <taxon>Bacillota</taxon>
        <taxon>Bacilli</taxon>
        <taxon>Lactobacillales</taxon>
        <taxon>Carnobacteriaceae</taxon>
        <taxon>Alkalibacterium</taxon>
    </lineage>
</organism>
<dbReference type="NCBIfam" id="NF040579">
    <property type="entry name" value="S1_dom_CvfD"/>
    <property type="match status" value="1"/>
</dbReference>
<proteinExistence type="predicted"/>
<dbReference type="InterPro" id="IPR050437">
    <property type="entry name" value="Ribos_protein_bS1-like"/>
</dbReference>
<evidence type="ECO:0000313" key="2">
    <source>
        <dbReference type="EMBL" id="GAA0351299.1"/>
    </source>
</evidence>
<dbReference type="Gene3D" id="2.40.50.140">
    <property type="entry name" value="Nucleic acid-binding proteins"/>
    <property type="match status" value="1"/>
</dbReference>
<protein>
    <submittedName>
        <fullName evidence="2">CvfD/Ygs/GSP13 family RNA-binding post-transcriptional regulator</fullName>
    </submittedName>
</protein>
<dbReference type="SMART" id="SM00316">
    <property type="entry name" value="S1"/>
    <property type="match status" value="1"/>
</dbReference>
<gene>
    <name evidence="2" type="ORF">GCM10008932_00560</name>
</gene>
<dbReference type="RefSeq" id="WP_343752804.1">
    <property type="nucleotide sequence ID" value="NZ_BAAACW010000007.1"/>
</dbReference>